<evidence type="ECO:0000313" key="1">
    <source>
        <dbReference type="EMBL" id="QRV17458.1"/>
    </source>
</evidence>
<dbReference type="OrthoDB" id="383901at2157"/>
<name>A0A8T8E6U9_9EURY</name>
<organism evidence="1 2">
    <name type="scientific">Haloterrigena salifodinae</name>
    <dbReference type="NCBI Taxonomy" id="2675099"/>
    <lineage>
        <taxon>Archaea</taxon>
        <taxon>Methanobacteriati</taxon>
        <taxon>Methanobacteriota</taxon>
        <taxon>Stenosarchaea group</taxon>
        <taxon>Halobacteria</taxon>
        <taxon>Halobacteriales</taxon>
        <taxon>Natrialbaceae</taxon>
        <taxon>Haloterrigena</taxon>
    </lineage>
</organism>
<dbReference type="EMBL" id="CP069189">
    <property type="protein sequence ID" value="QRV17458.1"/>
    <property type="molecule type" value="Genomic_DNA"/>
</dbReference>
<accession>A0A8T8E6U9</accession>
<reference evidence="1 2" key="1">
    <citation type="submission" date="2021-01" db="EMBL/GenBank/DDBJ databases">
        <title>Genome Sequence and Methylation Pattern of Haloterrigena salifodinae BOL5-1, An Extremely Halophilic Archaeon from a Bolivian Salt Mine.</title>
        <authorList>
            <person name="DasSarma P."/>
            <person name="Anton B.P."/>
            <person name="DasSarma S.L."/>
            <person name="von Ehrenheim H.A.L."/>
            <person name="Martinez F.L."/>
            <person name="Guzman D."/>
            <person name="Roberts R.J."/>
            <person name="DasSarma S."/>
        </authorList>
    </citation>
    <scope>NUCLEOTIDE SEQUENCE [LARGE SCALE GENOMIC DNA]</scope>
    <source>
        <strain evidence="1 2">BOL5-1</strain>
        <plasmid evidence="1 2">pHTS138</plasmid>
    </source>
</reference>
<dbReference type="KEGG" id="hsal:JMJ58_21115"/>
<dbReference type="Proteomes" id="UP000637819">
    <property type="component" value="Plasmid pHTS138"/>
</dbReference>
<geneLocation type="plasmid" evidence="1 2">
    <name>pHTS138</name>
</geneLocation>
<keyword evidence="2" id="KW-1185">Reference proteome</keyword>
<sequence>MPAQPSVEVPLLELLADVVDGDVLRAFRPPDLVSDDDSSYVLVGQFNEGTLYERASRLTMSTDSPTVAAG</sequence>
<protein>
    <submittedName>
        <fullName evidence="1">Uncharacterized protein</fullName>
    </submittedName>
</protein>
<dbReference type="AlphaFoldDB" id="A0A8T8E6U9"/>
<proteinExistence type="predicted"/>
<gene>
    <name evidence="1" type="ORF">JMJ58_21115</name>
</gene>
<keyword evidence="1" id="KW-0614">Plasmid</keyword>
<evidence type="ECO:0000313" key="2">
    <source>
        <dbReference type="Proteomes" id="UP000637819"/>
    </source>
</evidence>